<comment type="similarity">
    <text evidence="1 5">Belongs to the peptidase C14A family.</text>
</comment>
<organism evidence="9 10">
    <name type="scientific">Amblyomma americanum</name>
    <name type="common">Lone star tick</name>
    <dbReference type="NCBI Taxonomy" id="6943"/>
    <lineage>
        <taxon>Eukaryota</taxon>
        <taxon>Metazoa</taxon>
        <taxon>Ecdysozoa</taxon>
        <taxon>Arthropoda</taxon>
        <taxon>Chelicerata</taxon>
        <taxon>Arachnida</taxon>
        <taxon>Acari</taxon>
        <taxon>Parasitiformes</taxon>
        <taxon>Ixodida</taxon>
        <taxon>Ixodoidea</taxon>
        <taxon>Ixodidae</taxon>
        <taxon>Amblyomminae</taxon>
        <taxon>Amblyomma</taxon>
    </lineage>
</organism>
<dbReference type="Gene3D" id="3.40.50.1460">
    <property type="match status" value="1"/>
</dbReference>
<comment type="caution">
    <text evidence="9">The sequence shown here is derived from an EMBL/GenBank/DDBJ whole genome shotgun (WGS) entry which is preliminary data.</text>
</comment>
<evidence type="ECO:0000313" key="9">
    <source>
        <dbReference type="EMBL" id="KAK8779385.1"/>
    </source>
</evidence>
<dbReference type="PANTHER" id="PTHR47901:SF8">
    <property type="entry name" value="CASPASE-3"/>
    <property type="match status" value="1"/>
</dbReference>
<dbReference type="GO" id="GO:0004197">
    <property type="term" value="F:cysteine-type endopeptidase activity"/>
    <property type="evidence" value="ECO:0007669"/>
    <property type="project" value="InterPro"/>
</dbReference>
<feature type="domain" description="Caspase family p10" evidence="7">
    <location>
        <begin position="117"/>
        <end position="197"/>
    </location>
</feature>
<keyword evidence="2" id="KW-0645">Protease</keyword>
<keyword evidence="4" id="KW-0378">Hydrolase</keyword>
<evidence type="ECO:0008006" key="11">
    <source>
        <dbReference type="Google" id="ProtNLM"/>
    </source>
</evidence>
<feature type="region of interest" description="Disordered" evidence="6">
    <location>
        <begin position="238"/>
        <end position="258"/>
    </location>
</feature>
<keyword evidence="10" id="KW-1185">Reference proteome</keyword>
<dbReference type="Pfam" id="PF00656">
    <property type="entry name" value="Peptidase_C14"/>
    <property type="match status" value="1"/>
</dbReference>
<feature type="domain" description="Caspase family p20" evidence="8">
    <location>
        <begin position="3"/>
        <end position="79"/>
    </location>
</feature>
<gene>
    <name evidence="9" type="ORF">V5799_019275</name>
</gene>
<evidence type="ECO:0000256" key="1">
    <source>
        <dbReference type="ARBA" id="ARBA00010134"/>
    </source>
</evidence>
<proteinExistence type="inferred from homology"/>
<dbReference type="InterPro" id="IPR002398">
    <property type="entry name" value="Pept_C14"/>
</dbReference>
<evidence type="ECO:0000259" key="7">
    <source>
        <dbReference type="PROSITE" id="PS50207"/>
    </source>
</evidence>
<dbReference type="InterPro" id="IPR002138">
    <property type="entry name" value="Pept_C14_p10"/>
</dbReference>
<evidence type="ECO:0000256" key="6">
    <source>
        <dbReference type="SAM" id="MobiDB-lite"/>
    </source>
</evidence>
<evidence type="ECO:0000256" key="5">
    <source>
        <dbReference type="RuleBase" id="RU003971"/>
    </source>
</evidence>
<evidence type="ECO:0000313" key="10">
    <source>
        <dbReference type="Proteomes" id="UP001321473"/>
    </source>
</evidence>
<dbReference type="Proteomes" id="UP001321473">
    <property type="component" value="Unassembled WGS sequence"/>
</dbReference>
<evidence type="ECO:0000256" key="2">
    <source>
        <dbReference type="ARBA" id="ARBA00022670"/>
    </source>
</evidence>
<dbReference type="GO" id="GO:0006915">
    <property type="term" value="P:apoptotic process"/>
    <property type="evidence" value="ECO:0007669"/>
    <property type="project" value="UniProtKB-KW"/>
</dbReference>
<name>A0AAQ4EXQ1_AMBAM</name>
<dbReference type="PANTHER" id="PTHR47901">
    <property type="entry name" value="CASPASE RECRUITMENT DOMAIN-CONTAINING PROTEIN 18"/>
    <property type="match status" value="1"/>
</dbReference>
<dbReference type="PROSITE" id="PS50208">
    <property type="entry name" value="CASPASE_P20"/>
    <property type="match status" value="1"/>
</dbReference>
<protein>
    <recommendedName>
        <fullName evidence="11">Caspase</fullName>
    </recommendedName>
</protein>
<dbReference type="InterPro" id="IPR011600">
    <property type="entry name" value="Pept_C14_caspase"/>
</dbReference>
<evidence type="ECO:0000256" key="3">
    <source>
        <dbReference type="ARBA" id="ARBA00022703"/>
    </source>
</evidence>
<keyword evidence="3" id="KW-0053">Apoptosis</keyword>
<dbReference type="AlphaFoldDB" id="A0AAQ4EXQ1"/>
<dbReference type="InterPro" id="IPR015917">
    <property type="entry name" value="Pept_C14A"/>
</dbReference>
<dbReference type="PROSITE" id="PS50207">
    <property type="entry name" value="CASPASE_P10"/>
    <property type="match status" value="1"/>
</dbReference>
<sequence length="258" mass="30012">MYQEMKTLLRWAVKERLDRKEDCLVVVLLSHGKENYIYGVDFEPLHLYNDVYAQFSKDNCPQLKWKPKLFFVQATQEENYSRFTSTVPKNSDSSYTSAEACNASPASKIPEPRATLSDMYIAHATIPGYVELSKEESGSWFVSAIYEVFLEHAHIDSLAELMSRVHNIILSRASHNCSLRTPCTQQFGWRKELYFYPGRMYSRRTPKHGSYCSTLRFMEFSAKKRIIHKVVRRLPRKSKRKVATKVEEKKTSSEVVSQ</sequence>
<dbReference type="InterPro" id="IPR029030">
    <property type="entry name" value="Caspase-like_dom_sf"/>
</dbReference>
<dbReference type="SUPFAM" id="SSF52129">
    <property type="entry name" value="Caspase-like"/>
    <property type="match status" value="1"/>
</dbReference>
<evidence type="ECO:0000259" key="8">
    <source>
        <dbReference type="PROSITE" id="PS50208"/>
    </source>
</evidence>
<reference evidence="9 10" key="1">
    <citation type="journal article" date="2023" name="Arcadia Sci">
        <title>De novo assembly of a long-read Amblyomma americanum tick genome.</title>
        <authorList>
            <person name="Chou S."/>
            <person name="Poskanzer K.E."/>
            <person name="Rollins M."/>
            <person name="Thuy-Boun P.S."/>
        </authorList>
    </citation>
    <scope>NUCLEOTIDE SEQUENCE [LARGE SCALE GENOMIC DNA]</scope>
    <source>
        <strain evidence="9">F_SG_1</strain>
        <tissue evidence="9">Salivary glands</tissue>
    </source>
</reference>
<dbReference type="GO" id="GO:0006508">
    <property type="term" value="P:proteolysis"/>
    <property type="evidence" value="ECO:0007669"/>
    <property type="project" value="UniProtKB-KW"/>
</dbReference>
<dbReference type="InterPro" id="IPR001309">
    <property type="entry name" value="Pept_C14_p20"/>
</dbReference>
<dbReference type="PRINTS" id="PR00376">
    <property type="entry name" value="IL1BCENZYME"/>
</dbReference>
<accession>A0AAQ4EXQ1</accession>
<dbReference type="EMBL" id="JARKHS020009866">
    <property type="protein sequence ID" value="KAK8779385.1"/>
    <property type="molecule type" value="Genomic_DNA"/>
</dbReference>
<evidence type="ECO:0000256" key="4">
    <source>
        <dbReference type="ARBA" id="ARBA00022801"/>
    </source>
</evidence>
<dbReference type="SMART" id="SM00115">
    <property type="entry name" value="CASc"/>
    <property type="match status" value="1"/>
</dbReference>